<organism evidence="1 2">
    <name type="scientific">Cohnella nanjingensis</name>
    <dbReference type="NCBI Taxonomy" id="1387779"/>
    <lineage>
        <taxon>Bacteria</taxon>
        <taxon>Bacillati</taxon>
        <taxon>Bacillota</taxon>
        <taxon>Bacilli</taxon>
        <taxon>Bacillales</taxon>
        <taxon>Paenibacillaceae</taxon>
        <taxon>Cohnella</taxon>
    </lineage>
</organism>
<dbReference type="Pfam" id="PF19668">
    <property type="entry name" value="DUF6171"/>
    <property type="match status" value="1"/>
</dbReference>
<dbReference type="Proteomes" id="UP000547209">
    <property type="component" value="Unassembled WGS sequence"/>
</dbReference>
<accession>A0A7X0RTW8</accession>
<dbReference type="InterPro" id="IPR046169">
    <property type="entry name" value="DUF6171"/>
</dbReference>
<protein>
    <submittedName>
        <fullName evidence="1">Uncharacterized protein</fullName>
    </submittedName>
</protein>
<gene>
    <name evidence="1" type="ORF">H7C19_17065</name>
</gene>
<dbReference type="AlphaFoldDB" id="A0A7X0RTW8"/>
<name>A0A7X0RTW8_9BACL</name>
<reference evidence="1 2" key="1">
    <citation type="submission" date="2020-08" db="EMBL/GenBank/DDBJ databases">
        <title>Cohnella phylogeny.</title>
        <authorList>
            <person name="Dunlap C."/>
        </authorList>
    </citation>
    <scope>NUCLEOTIDE SEQUENCE [LARGE SCALE GENOMIC DNA]</scope>
    <source>
        <strain evidence="1 2">DSM 28246</strain>
    </source>
</reference>
<evidence type="ECO:0000313" key="1">
    <source>
        <dbReference type="EMBL" id="MBB6672391.1"/>
    </source>
</evidence>
<comment type="caution">
    <text evidence="1">The sequence shown here is derived from an EMBL/GenBank/DDBJ whole genome shotgun (WGS) entry which is preliminary data.</text>
</comment>
<keyword evidence="2" id="KW-1185">Reference proteome</keyword>
<proteinExistence type="predicted"/>
<evidence type="ECO:0000313" key="2">
    <source>
        <dbReference type="Proteomes" id="UP000547209"/>
    </source>
</evidence>
<dbReference type="RefSeq" id="WP_185143865.1">
    <property type="nucleotide sequence ID" value="NZ_JACJVP010000026.1"/>
</dbReference>
<dbReference type="EMBL" id="JACJVP010000026">
    <property type="protein sequence ID" value="MBB6672391.1"/>
    <property type="molecule type" value="Genomic_DNA"/>
</dbReference>
<sequence>MTDSRREGCKGCSADVHVSRRQIDRMLAALADKEFDVVSDTKYADRLASCRRCPSLQYGSTCMHCGCIVEIRAKLGDKGCPHPAGSRWTGADAAAGAEIAIASKQTI</sequence>